<feature type="region of interest" description="Disordered" evidence="1">
    <location>
        <begin position="175"/>
        <end position="201"/>
    </location>
</feature>
<evidence type="ECO:0000313" key="3">
    <source>
        <dbReference type="EMBL" id="UZJ24536.1"/>
    </source>
</evidence>
<dbReference type="InterPro" id="IPR010982">
    <property type="entry name" value="Lambda_DNA-bd_dom_sf"/>
</dbReference>
<keyword evidence="4" id="KW-1185">Reference proteome</keyword>
<evidence type="ECO:0000259" key="2">
    <source>
        <dbReference type="PROSITE" id="PS50943"/>
    </source>
</evidence>
<organism evidence="3 4">
    <name type="scientific">Rhodococcus antarcticus</name>
    <dbReference type="NCBI Taxonomy" id="2987751"/>
    <lineage>
        <taxon>Bacteria</taxon>
        <taxon>Bacillati</taxon>
        <taxon>Actinomycetota</taxon>
        <taxon>Actinomycetes</taxon>
        <taxon>Mycobacteriales</taxon>
        <taxon>Nocardiaceae</taxon>
        <taxon>Rhodococcus</taxon>
    </lineage>
</organism>
<name>A0ABY6NZU0_9NOCA</name>
<dbReference type="Pfam" id="PF13560">
    <property type="entry name" value="HTH_31"/>
    <property type="match status" value="1"/>
</dbReference>
<proteinExistence type="predicted"/>
<dbReference type="SMART" id="SM00530">
    <property type="entry name" value="HTH_XRE"/>
    <property type="match status" value="1"/>
</dbReference>
<protein>
    <submittedName>
        <fullName evidence="3">Helix-turn-helix transcriptional regulator</fullName>
    </submittedName>
</protein>
<evidence type="ECO:0000256" key="1">
    <source>
        <dbReference type="SAM" id="MobiDB-lite"/>
    </source>
</evidence>
<accession>A0ABY6NZU0</accession>
<dbReference type="Gene3D" id="1.10.260.40">
    <property type="entry name" value="lambda repressor-like DNA-binding domains"/>
    <property type="match status" value="1"/>
</dbReference>
<dbReference type="EMBL" id="CP110615">
    <property type="protein sequence ID" value="UZJ24536.1"/>
    <property type="molecule type" value="Genomic_DNA"/>
</dbReference>
<evidence type="ECO:0000313" key="4">
    <source>
        <dbReference type="Proteomes" id="UP001164965"/>
    </source>
</evidence>
<dbReference type="InterPro" id="IPR001387">
    <property type="entry name" value="Cro/C1-type_HTH"/>
</dbReference>
<dbReference type="SUPFAM" id="SSF47413">
    <property type="entry name" value="lambda repressor-like DNA-binding domains"/>
    <property type="match status" value="1"/>
</dbReference>
<reference evidence="3" key="1">
    <citation type="submission" date="2022-10" db="EMBL/GenBank/DDBJ databases">
        <title>Rhodococcus sp.75.</title>
        <authorList>
            <person name="Sun M."/>
        </authorList>
    </citation>
    <scope>NUCLEOTIDE SEQUENCE</scope>
    <source>
        <strain evidence="3">75</strain>
    </source>
</reference>
<dbReference type="RefSeq" id="WP_265382643.1">
    <property type="nucleotide sequence ID" value="NZ_CP110615.1"/>
</dbReference>
<dbReference type="CDD" id="cd00093">
    <property type="entry name" value="HTH_XRE"/>
    <property type="match status" value="1"/>
</dbReference>
<dbReference type="Proteomes" id="UP001164965">
    <property type="component" value="Chromosome"/>
</dbReference>
<gene>
    <name evidence="3" type="ORF">RHODO2019_15625</name>
</gene>
<sequence length="201" mass="23481">MRREPQLDVGGYVRQVRRRTRMSQRELAAACAVSPSTVSRTEAGRTGISVALFTRLLRAAGLRLVVVDADRRRVPALKEPPATRDLASRRFPAHLDLILDPEPGEWWGDHFGLVRPPETFHRDPATRFAHRRVFHAQRGVLVHGETVDWRDRVQRDRERFERQEARRRARYDVGVIPYRRSPSSRGRRRTSVDDRARHRDR</sequence>
<feature type="compositionally biased region" description="Basic and acidic residues" evidence="1">
    <location>
        <begin position="190"/>
        <end position="201"/>
    </location>
</feature>
<feature type="domain" description="HTH cro/C1-type" evidence="2">
    <location>
        <begin position="13"/>
        <end position="67"/>
    </location>
</feature>
<dbReference type="PROSITE" id="PS50943">
    <property type="entry name" value="HTH_CROC1"/>
    <property type="match status" value="1"/>
</dbReference>